<dbReference type="PANTHER" id="PTHR30222">
    <property type="entry name" value="SPERMIDINE/PUTRESCINE-BINDING PERIPLASMIC PROTEIN"/>
    <property type="match status" value="1"/>
</dbReference>
<dbReference type="CDD" id="cd13661">
    <property type="entry name" value="PBP2_PotD_PotF_like_1"/>
    <property type="match status" value="1"/>
</dbReference>
<dbReference type="SUPFAM" id="SSF53850">
    <property type="entry name" value="Periplasmic binding protein-like II"/>
    <property type="match status" value="1"/>
</dbReference>
<evidence type="ECO:0000256" key="4">
    <source>
        <dbReference type="ARBA" id="ARBA00022764"/>
    </source>
</evidence>
<dbReference type="InterPro" id="IPR001188">
    <property type="entry name" value="Sperm_putr-bd"/>
</dbReference>
<dbReference type="STRING" id="1921803.NIES593_21195"/>
<keyword evidence="3" id="KW-0732">Signal</keyword>
<protein>
    <submittedName>
        <fullName evidence="5">Polyamine ABC transporter substrate-binding protein</fullName>
    </submittedName>
</protein>
<keyword evidence="6" id="KW-1185">Reference proteome</keyword>
<dbReference type="AlphaFoldDB" id="A0A1U7H894"/>
<dbReference type="EMBL" id="MRCB01000042">
    <property type="protein sequence ID" value="OKH19158.1"/>
    <property type="molecule type" value="Genomic_DNA"/>
</dbReference>
<comment type="subcellular location">
    <subcellularLocation>
        <location evidence="1">Periplasm</location>
    </subcellularLocation>
</comment>
<dbReference type="GO" id="GO:0042597">
    <property type="term" value="C:periplasmic space"/>
    <property type="evidence" value="ECO:0007669"/>
    <property type="project" value="UniProtKB-SubCell"/>
</dbReference>
<proteinExistence type="predicted"/>
<keyword evidence="2" id="KW-0813">Transport</keyword>
<dbReference type="OrthoDB" id="503789at2"/>
<comment type="caution">
    <text evidence="5">The sequence shown here is derived from an EMBL/GenBank/DDBJ whole genome shotgun (WGS) entry which is preliminary data.</text>
</comment>
<dbReference type="RefSeq" id="WP_073601486.1">
    <property type="nucleotide sequence ID" value="NZ_MRCB01000042.1"/>
</dbReference>
<evidence type="ECO:0000313" key="6">
    <source>
        <dbReference type="Proteomes" id="UP000186868"/>
    </source>
</evidence>
<dbReference type="Pfam" id="PF13343">
    <property type="entry name" value="SBP_bac_6"/>
    <property type="match status" value="1"/>
</dbReference>
<reference evidence="5 6" key="1">
    <citation type="submission" date="2016-11" db="EMBL/GenBank/DDBJ databases">
        <title>Draft Genome Sequences of Nine Cyanobacterial Strains from Diverse Habitats.</title>
        <authorList>
            <person name="Zhu T."/>
            <person name="Hou S."/>
            <person name="Lu X."/>
            <person name="Hess W.R."/>
        </authorList>
    </citation>
    <scope>NUCLEOTIDE SEQUENCE [LARGE SCALE GENOMIC DNA]</scope>
    <source>
        <strain evidence="5 6">NIES-593</strain>
    </source>
</reference>
<dbReference type="PANTHER" id="PTHR30222:SF17">
    <property type="entry name" value="SPERMIDINE_PUTRESCINE-BINDING PERIPLASMIC PROTEIN"/>
    <property type="match status" value="1"/>
</dbReference>
<dbReference type="GO" id="GO:0019808">
    <property type="term" value="F:polyamine binding"/>
    <property type="evidence" value="ECO:0007669"/>
    <property type="project" value="InterPro"/>
</dbReference>
<gene>
    <name evidence="5" type="ORF">NIES593_21195</name>
</gene>
<dbReference type="PRINTS" id="PR00909">
    <property type="entry name" value="SPERMDNBNDNG"/>
</dbReference>
<sequence>MLSRRSFLVGAGTMALAQCLAGCNNRQTALQILLLQGTIPPQLIGSFHKQIDREKAFSFKPEAQLKDLFDLLQIWQQKPQNQSAWYDRMPLIGKQTPTSADLVTLGDYWLEKAIVERLIRPLNANDLTGWQRLPTRWQALVRRNEQGMPDERGQIWGAPYRWGSTLIAYRQEEFEKLGWMPTDWEDLWREELRDRISLLDQPREVIGLTLKKLKYSYNSQDLNKISNLKSELLSLHRQVKFYSSDRYLQPLILGDTWLAVGWSSDILALTERYRTIKAVIPRSGTSLWADIWVQPTSTRETSDRASLLKQWIDFCWQTQSASQISLFTNAASPIVVNLKANELPKDIRKNPLLLIEPQILDKCEFLYPLPAQVQKEYETLWRQVRKTRRQRDGR</sequence>
<evidence type="ECO:0000256" key="1">
    <source>
        <dbReference type="ARBA" id="ARBA00004418"/>
    </source>
</evidence>
<name>A0A1U7H894_9CYAN</name>
<evidence type="ECO:0000256" key="3">
    <source>
        <dbReference type="ARBA" id="ARBA00022729"/>
    </source>
</evidence>
<dbReference type="Proteomes" id="UP000186868">
    <property type="component" value="Unassembled WGS sequence"/>
</dbReference>
<dbReference type="GO" id="GO:0015846">
    <property type="term" value="P:polyamine transport"/>
    <property type="evidence" value="ECO:0007669"/>
    <property type="project" value="InterPro"/>
</dbReference>
<dbReference type="InterPro" id="IPR006311">
    <property type="entry name" value="TAT_signal"/>
</dbReference>
<dbReference type="Gene3D" id="3.40.190.10">
    <property type="entry name" value="Periplasmic binding protein-like II"/>
    <property type="match status" value="2"/>
</dbReference>
<dbReference type="PROSITE" id="PS51318">
    <property type="entry name" value="TAT"/>
    <property type="match status" value="1"/>
</dbReference>
<accession>A0A1U7H894</accession>
<organism evidence="5 6">
    <name type="scientific">Hydrococcus rivularis NIES-593</name>
    <dbReference type="NCBI Taxonomy" id="1921803"/>
    <lineage>
        <taxon>Bacteria</taxon>
        <taxon>Bacillati</taxon>
        <taxon>Cyanobacteriota</taxon>
        <taxon>Cyanophyceae</taxon>
        <taxon>Pleurocapsales</taxon>
        <taxon>Hydrococcaceae</taxon>
        <taxon>Hydrococcus</taxon>
    </lineage>
</organism>
<evidence type="ECO:0000313" key="5">
    <source>
        <dbReference type="EMBL" id="OKH19158.1"/>
    </source>
</evidence>
<keyword evidence="4" id="KW-0574">Periplasm</keyword>
<evidence type="ECO:0000256" key="2">
    <source>
        <dbReference type="ARBA" id="ARBA00022448"/>
    </source>
</evidence>